<dbReference type="Gramene" id="TuG1812S0001979800.01.T01">
    <property type="protein sequence ID" value="TuG1812S0001979800.01.T01.s_cds605"/>
    <property type="gene ID" value="TuG1812S0001979800.01"/>
</dbReference>
<reference evidence="3" key="1">
    <citation type="journal article" date="2013" name="Nature">
        <title>Draft genome of the wheat A-genome progenitor Triticum urartu.</title>
        <authorList>
            <person name="Ling H.Q."/>
            <person name="Zhao S."/>
            <person name="Liu D."/>
            <person name="Wang J."/>
            <person name="Sun H."/>
            <person name="Zhang C."/>
            <person name="Fan H."/>
            <person name="Li D."/>
            <person name="Dong L."/>
            <person name="Tao Y."/>
            <person name="Gao C."/>
            <person name="Wu H."/>
            <person name="Li Y."/>
            <person name="Cui Y."/>
            <person name="Guo X."/>
            <person name="Zheng S."/>
            <person name="Wang B."/>
            <person name="Yu K."/>
            <person name="Liang Q."/>
            <person name="Yang W."/>
            <person name="Lou X."/>
            <person name="Chen J."/>
            <person name="Feng M."/>
            <person name="Jian J."/>
            <person name="Zhang X."/>
            <person name="Luo G."/>
            <person name="Jiang Y."/>
            <person name="Liu J."/>
            <person name="Wang Z."/>
            <person name="Sha Y."/>
            <person name="Zhang B."/>
            <person name="Wu H."/>
            <person name="Tang D."/>
            <person name="Shen Q."/>
            <person name="Xue P."/>
            <person name="Zou S."/>
            <person name="Wang X."/>
            <person name="Liu X."/>
            <person name="Wang F."/>
            <person name="Yang Y."/>
            <person name="An X."/>
            <person name="Dong Z."/>
            <person name="Zhang K."/>
            <person name="Zhang X."/>
            <person name="Luo M.C."/>
            <person name="Dvorak J."/>
            <person name="Tong Y."/>
            <person name="Wang J."/>
            <person name="Yang H."/>
            <person name="Li Z."/>
            <person name="Wang D."/>
            <person name="Zhang A."/>
            <person name="Wang J."/>
        </authorList>
    </citation>
    <scope>NUCLEOTIDE SEQUENCE</scope>
    <source>
        <strain evidence="3">cv. G1812</strain>
    </source>
</reference>
<name>A0A8R7RAR6_TRIUA</name>
<dbReference type="AlphaFoldDB" id="A0A8R7RAR6"/>
<organism evidence="2 3">
    <name type="scientific">Triticum urartu</name>
    <name type="common">Red wild einkorn</name>
    <name type="synonym">Crithodium urartu</name>
    <dbReference type="NCBI Taxonomy" id="4572"/>
    <lineage>
        <taxon>Eukaryota</taxon>
        <taxon>Viridiplantae</taxon>
        <taxon>Streptophyta</taxon>
        <taxon>Embryophyta</taxon>
        <taxon>Tracheophyta</taxon>
        <taxon>Spermatophyta</taxon>
        <taxon>Magnoliopsida</taxon>
        <taxon>Liliopsida</taxon>
        <taxon>Poales</taxon>
        <taxon>Poaceae</taxon>
        <taxon>BOP clade</taxon>
        <taxon>Pooideae</taxon>
        <taxon>Triticodae</taxon>
        <taxon>Triticeae</taxon>
        <taxon>Triticinae</taxon>
        <taxon>Triticum</taxon>
    </lineage>
</organism>
<sequence length="163" mass="18045">MLSTSMTTPLQRSAKPWAACSSLPSKCWTIFASTRSRTSSTVHATCDMKMQYAVTGLLGICSSSAIRLRRSVHVSRQTCRRGTHSVPPSRRTSRTEFTSAAKSRGMNLTLACKRYAVARRHRPVRPVCCGSVDFGKLAGRKYSCTRCSRCHGCSISLCFPWLM</sequence>
<evidence type="ECO:0000313" key="3">
    <source>
        <dbReference type="Proteomes" id="UP000015106"/>
    </source>
</evidence>
<proteinExistence type="predicted"/>
<reference evidence="2" key="2">
    <citation type="submission" date="2022-06" db="UniProtKB">
        <authorList>
            <consortium name="EnsemblPlants"/>
        </authorList>
    </citation>
    <scope>IDENTIFICATION</scope>
</reference>
<evidence type="ECO:0000256" key="1">
    <source>
        <dbReference type="SAM" id="MobiDB-lite"/>
    </source>
</evidence>
<evidence type="ECO:0000313" key="2">
    <source>
        <dbReference type="EnsemblPlants" id="TuG1812S0001979800.01.T01.s_cds605"/>
    </source>
</evidence>
<protein>
    <submittedName>
        <fullName evidence="2">Uncharacterized protein</fullName>
    </submittedName>
</protein>
<feature type="region of interest" description="Disordered" evidence="1">
    <location>
        <begin position="80"/>
        <end position="100"/>
    </location>
</feature>
<accession>A0A8R7RAR6</accession>
<dbReference type="Proteomes" id="UP000015106">
    <property type="component" value="Unassembled WGS sequence"/>
</dbReference>
<keyword evidence="3" id="KW-1185">Reference proteome</keyword>
<dbReference type="EnsemblPlants" id="TuG1812S0001979800.01.T01">
    <property type="protein sequence ID" value="TuG1812S0001979800.01.T01.s_cds605"/>
    <property type="gene ID" value="TuG1812S0001979800.01"/>
</dbReference>